<sequence length="481" mass="52218">MSLNSLQLQTRRHFFRNCGVGIGKIALASLLAQSATPGGVLASEAASPFAPKSGHFPATAKRVIYLFMAGAPSQLDMFDYKPKLAELAGKPIPPSVIQGQRYAFIQPDAAVLGPQFKFAKQGQSGAEISEVMPHLAKVVDDIAVVRSVHTDLFNHSPAQLFCNTGNGVPGRPSMGAWLSYGIGSEAQDLPSFVVLKSGGSLSGGAAMWNAGFLPSVHQGVPFRSQGDPILHVSNPAGYDKRAQRESIDMIRQLNQRQLNAVGDPEIQTRMDAYEMAFRMQTRAPELMDFSQESAETLDLYGANLSDPGQAFANNCLLARRLAERGVRFIQVYHAGWDHHSNVKGGVQGQCKQTDQACAALIQDLKRRGLLEDTLVVWGGEFGRTPMVEASAALGRSQGRDHHPQAFTMWFAGGGIKPGITLGQTDELGFHPVEQPVHVHDVQATILRCLGIDHEQLTFRFRGLNFRLTGVEEHHPVEALLA</sequence>
<dbReference type="InterPro" id="IPR010869">
    <property type="entry name" value="DUF1501"/>
</dbReference>
<evidence type="ECO:0000313" key="1">
    <source>
        <dbReference type="EMBL" id="RCS46423.1"/>
    </source>
</evidence>
<dbReference type="AlphaFoldDB" id="A0A368KPF1"/>
<dbReference type="PANTHER" id="PTHR43737">
    <property type="entry name" value="BLL7424 PROTEIN"/>
    <property type="match status" value="1"/>
</dbReference>
<dbReference type="Proteomes" id="UP000253562">
    <property type="component" value="Unassembled WGS sequence"/>
</dbReference>
<dbReference type="InterPro" id="IPR006311">
    <property type="entry name" value="TAT_signal"/>
</dbReference>
<dbReference type="InterPro" id="IPR017850">
    <property type="entry name" value="Alkaline_phosphatase_core_sf"/>
</dbReference>
<protein>
    <submittedName>
        <fullName evidence="1">DUF1501 domain-containing protein</fullName>
    </submittedName>
</protein>
<reference evidence="1 2" key="1">
    <citation type="submission" date="2018-07" db="EMBL/GenBank/DDBJ databases">
        <title>Comparative genomes isolates from brazilian mangrove.</title>
        <authorList>
            <person name="De Araujo J.E."/>
            <person name="Taketani R.G."/>
            <person name="Silva M.C.P."/>
            <person name="Lourenco M.V."/>
            <person name="Oliveira V.M."/>
            <person name="Andreote F.D."/>
        </authorList>
    </citation>
    <scope>NUCLEOTIDE SEQUENCE [LARGE SCALE GENOMIC DNA]</scope>
    <source>
        <strain evidence="1 2">HEX PRIS-MGV</strain>
    </source>
</reference>
<dbReference type="Pfam" id="PF07394">
    <property type="entry name" value="DUF1501"/>
    <property type="match status" value="1"/>
</dbReference>
<organism evidence="1 2">
    <name type="scientific">Bremerella cremea</name>
    <dbReference type="NCBI Taxonomy" id="1031537"/>
    <lineage>
        <taxon>Bacteria</taxon>
        <taxon>Pseudomonadati</taxon>
        <taxon>Planctomycetota</taxon>
        <taxon>Planctomycetia</taxon>
        <taxon>Pirellulales</taxon>
        <taxon>Pirellulaceae</taxon>
        <taxon>Bremerella</taxon>
    </lineage>
</organism>
<dbReference type="PANTHER" id="PTHR43737:SF1">
    <property type="entry name" value="DUF1501 DOMAIN-CONTAINING PROTEIN"/>
    <property type="match status" value="1"/>
</dbReference>
<comment type="caution">
    <text evidence="1">The sequence shown here is derived from an EMBL/GenBank/DDBJ whole genome shotgun (WGS) entry which is preliminary data.</text>
</comment>
<name>A0A368KPF1_9BACT</name>
<dbReference type="EMBL" id="QPEX01000030">
    <property type="protein sequence ID" value="RCS46423.1"/>
    <property type="molecule type" value="Genomic_DNA"/>
</dbReference>
<evidence type="ECO:0000313" key="2">
    <source>
        <dbReference type="Proteomes" id="UP000253562"/>
    </source>
</evidence>
<dbReference type="SUPFAM" id="SSF53649">
    <property type="entry name" value="Alkaline phosphatase-like"/>
    <property type="match status" value="1"/>
</dbReference>
<gene>
    <name evidence="1" type="ORF">DTL42_15815</name>
</gene>
<dbReference type="OrthoDB" id="127333at2"/>
<dbReference type="Gene3D" id="3.40.720.10">
    <property type="entry name" value="Alkaline Phosphatase, subunit A"/>
    <property type="match status" value="1"/>
</dbReference>
<dbReference type="PROSITE" id="PS51318">
    <property type="entry name" value="TAT"/>
    <property type="match status" value="1"/>
</dbReference>
<accession>A0A368KPF1</accession>
<dbReference type="RefSeq" id="WP_114369692.1">
    <property type="nucleotide sequence ID" value="NZ_QPEX01000030.1"/>
</dbReference>
<proteinExistence type="predicted"/>